<dbReference type="GO" id="GO:0004252">
    <property type="term" value="F:serine-type endopeptidase activity"/>
    <property type="evidence" value="ECO:0007669"/>
    <property type="project" value="UniProtKB-UniRule"/>
</dbReference>
<feature type="region of interest" description="Disordered" evidence="8">
    <location>
        <begin position="34"/>
        <end position="69"/>
    </location>
</feature>
<dbReference type="InterPro" id="IPR023828">
    <property type="entry name" value="Peptidase_S8_Ser-AS"/>
</dbReference>
<protein>
    <submittedName>
        <fullName evidence="11">S8 family serine peptidase</fullName>
    </submittedName>
</protein>
<dbReference type="PANTHER" id="PTHR43806:SF11">
    <property type="entry name" value="CEREVISIN-RELATED"/>
    <property type="match status" value="1"/>
</dbReference>
<proteinExistence type="inferred from homology"/>
<feature type="active site" description="Charge relay system" evidence="6">
    <location>
        <position position="321"/>
    </location>
</feature>
<dbReference type="InterPro" id="IPR000209">
    <property type="entry name" value="Peptidase_S8/S53_dom"/>
</dbReference>
<evidence type="ECO:0000256" key="8">
    <source>
        <dbReference type="SAM" id="MobiDB-lite"/>
    </source>
</evidence>
<comment type="caution">
    <text evidence="11">The sequence shown here is derived from an EMBL/GenBank/DDBJ whole genome shotgun (WGS) entry which is preliminary data.</text>
</comment>
<dbReference type="InterPro" id="IPR023827">
    <property type="entry name" value="Peptidase_S8_Asp-AS"/>
</dbReference>
<organism evidence="11 12">
    <name type="scientific">Qipengyuania atrilutea</name>
    <dbReference type="NCBI Taxonomy" id="2744473"/>
    <lineage>
        <taxon>Bacteria</taxon>
        <taxon>Pseudomonadati</taxon>
        <taxon>Pseudomonadota</taxon>
        <taxon>Alphaproteobacteria</taxon>
        <taxon>Sphingomonadales</taxon>
        <taxon>Erythrobacteraceae</taxon>
        <taxon>Qipengyuania</taxon>
    </lineage>
</organism>
<keyword evidence="12" id="KW-1185">Reference proteome</keyword>
<dbReference type="InterPro" id="IPR050131">
    <property type="entry name" value="Peptidase_S8_subtilisin-like"/>
</dbReference>
<dbReference type="SUPFAM" id="SSF52743">
    <property type="entry name" value="Subtilisin-like"/>
    <property type="match status" value="1"/>
</dbReference>
<keyword evidence="3 9" id="KW-0732">Signal</keyword>
<dbReference type="PROSITE" id="PS00138">
    <property type="entry name" value="SUBTILASE_SER"/>
    <property type="match status" value="1"/>
</dbReference>
<evidence type="ECO:0000256" key="1">
    <source>
        <dbReference type="ARBA" id="ARBA00011073"/>
    </source>
</evidence>
<feature type="domain" description="Peptidase S8/S53" evidence="10">
    <location>
        <begin position="86"/>
        <end position="369"/>
    </location>
</feature>
<dbReference type="PROSITE" id="PS51892">
    <property type="entry name" value="SUBTILASE"/>
    <property type="match status" value="1"/>
</dbReference>
<dbReference type="EMBL" id="JABWGV010000005">
    <property type="protein sequence ID" value="NVD45807.1"/>
    <property type="molecule type" value="Genomic_DNA"/>
</dbReference>
<dbReference type="Proteomes" id="UP000561438">
    <property type="component" value="Unassembled WGS sequence"/>
</dbReference>
<evidence type="ECO:0000256" key="9">
    <source>
        <dbReference type="SAM" id="SignalP"/>
    </source>
</evidence>
<keyword evidence="5 6" id="KW-0720">Serine protease</keyword>
<dbReference type="InterPro" id="IPR034061">
    <property type="entry name" value="Peptidases_S8_Autotransporter"/>
</dbReference>
<evidence type="ECO:0000259" key="10">
    <source>
        <dbReference type="Pfam" id="PF00082"/>
    </source>
</evidence>
<dbReference type="Gene3D" id="3.40.50.200">
    <property type="entry name" value="Peptidase S8/S53 domain"/>
    <property type="match status" value="1"/>
</dbReference>
<gene>
    <name evidence="11" type="ORF">HUV48_12395</name>
</gene>
<evidence type="ECO:0000256" key="7">
    <source>
        <dbReference type="RuleBase" id="RU003355"/>
    </source>
</evidence>
<dbReference type="Pfam" id="PF00082">
    <property type="entry name" value="Peptidase_S8"/>
    <property type="match status" value="1"/>
</dbReference>
<evidence type="ECO:0000313" key="11">
    <source>
        <dbReference type="EMBL" id="NVD45807.1"/>
    </source>
</evidence>
<keyword evidence="4 6" id="KW-0378">Hydrolase</keyword>
<dbReference type="InterPro" id="IPR015500">
    <property type="entry name" value="Peptidase_S8_subtilisin-rel"/>
</dbReference>
<dbReference type="PROSITE" id="PS51257">
    <property type="entry name" value="PROKAR_LIPOPROTEIN"/>
    <property type="match status" value="1"/>
</dbReference>
<sequence length="790" mass="81452">MSAKPATPSILRFAAILSPAILLAACGGGGSGGTIISTPPPAPAPTPTPVPAPTPPPTGFETEELSRSDGPEFHGAVTLWQNGITGSGSTIAIIDTGIDTDSPEFAGRISAASQDVAGNESVEAVDDHGTNIALIAAAARNDTGVVGIAYEANILALRTDRPGSCNAQSDEVLDGCIFFDSDIARGVDIAVANGARVINLSLGGSAPSTSLRTAIRRAAEAGVVIVVAAGNAGDGSDPDIDPNQPDPFPAELITEAPNHLIIVGSVDDSGTISNFSNRAGTLGGSFITARGERLCCVYENGVLQVTREGGSTFVTLFSGTSFSAPQVAGAVALLAQAFPNLTGAEIVDLLLDNARDAGVSGVDGIYGTGILDIAAAFRPSGSTAIAGTQRTFGAGDVTAIASPAMGDALSAGSLKTIVTDAYDRPYEIDLAAGGQRAAMQPRLHGAVDQPMRSLAAQQGALAVAFTVNGRAYDQRRTPLGLLTLETGDAESSRVLAASAAMSVDPATKIGFAIGQRSDGLVARLQGQSRPAFMIAGEAGGEDGFVRMGDTAFALRRQVGKWGVTVSGDEGEVRLYDSAARAGQFDWLNRPYSVSGYGLSADRRFGALDTALGVTFLDEEGTVLGAKFNDTLGIGGAETLFLDASAGWNFAPRWRLGGSMRQGFTRADAGGLLAGTTKLQTRAWSLDVTRTGTFQRGDSFGFRLSQPLRVERGGLDLSVPVDFDFGTETASFASRHLSLAPEGREVMGELAWSGWLMGGTASASAYYRTDPGHVADYPEDMGALVRWNRSF</sequence>
<evidence type="ECO:0000256" key="2">
    <source>
        <dbReference type="ARBA" id="ARBA00022670"/>
    </source>
</evidence>
<feature type="active site" description="Charge relay system" evidence="6">
    <location>
        <position position="95"/>
    </location>
</feature>
<evidence type="ECO:0000256" key="5">
    <source>
        <dbReference type="ARBA" id="ARBA00022825"/>
    </source>
</evidence>
<feature type="active site" description="Charge relay system" evidence="6">
    <location>
        <position position="128"/>
    </location>
</feature>
<name>A0A850H5N3_9SPHN</name>
<dbReference type="PRINTS" id="PR00723">
    <property type="entry name" value="SUBTILISIN"/>
</dbReference>
<dbReference type="GO" id="GO:0006508">
    <property type="term" value="P:proteolysis"/>
    <property type="evidence" value="ECO:0007669"/>
    <property type="project" value="UniProtKB-KW"/>
</dbReference>
<evidence type="ECO:0000256" key="4">
    <source>
        <dbReference type="ARBA" id="ARBA00022801"/>
    </source>
</evidence>
<feature type="signal peptide" evidence="9">
    <location>
        <begin position="1"/>
        <end position="24"/>
    </location>
</feature>
<dbReference type="PANTHER" id="PTHR43806">
    <property type="entry name" value="PEPTIDASE S8"/>
    <property type="match status" value="1"/>
</dbReference>
<feature type="compositionally biased region" description="Pro residues" evidence="8">
    <location>
        <begin position="38"/>
        <end position="58"/>
    </location>
</feature>
<evidence type="ECO:0000313" key="12">
    <source>
        <dbReference type="Proteomes" id="UP000561438"/>
    </source>
</evidence>
<dbReference type="AlphaFoldDB" id="A0A850H5N3"/>
<evidence type="ECO:0000256" key="6">
    <source>
        <dbReference type="PROSITE-ProRule" id="PRU01240"/>
    </source>
</evidence>
<accession>A0A850H5N3</accession>
<keyword evidence="2 6" id="KW-0645">Protease</keyword>
<dbReference type="RefSeq" id="WP_176268113.1">
    <property type="nucleotide sequence ID" value="NZ_JABWGV010000005.1"/>
</dbReference>
<dbReference type="PROSITE" id="PS00136">
    <property type="entry name" value="SUBTILASE_ASP"/>
    <property type="match status" value="1"/>
</dbReference>
<dbReference type="CDD" id="cd04848">
    <property type="entry name" value="Peptidases_S8_Autotransporter_serine_protease_like"/>
    <property type="match status" value="1"/>
</dbReference>
<reference evidence="11 12" key="1">
    <citation type="submission" date="2020-06" db="EMBL/GenBank/DDBJ databases">
        <title>Altererythrobacter sp. HHU K3-1.</title>
        <authorList>
            <person name="Zhang D."/>
            <person name="Xue H."/>
        </authorList>
    </citation>
    <scope>NUCLEOTIDE SEQUENCE [LARGE SCALE GENOMIC DNA]</scope>
    <source>
        <strain evidence="11 12">HHU K3-1</strain>
    </source>
</reference>
<dbReference type="InterPro" id="IPR036852">
    <property type="entry name" value="Peptidase_S8/S53_dom_sf"/>
</dbReference>
<comment type="similarity">
    <text evidence="1 6 7">Belongs to the peptidase S8 family.</text>
</comment>
<evidence type="ECO:0000256" key="3">
    <source>
        <dbReference type="ARBA" id="ARBA00022729"/>
    </source>
</evidence>
<feature type="chain" id="PRO_5032316418" evidence="9">
    <location>
        <begin position="25"/>
        <end position="790"/>
    </location>
</feature>